<evidence type="ECO:0000313" key="2">
    <source>
        <dbReference type="EMBL" id="PVH64088.1"/>
    </source>
</evidence>
<reference evidence="2" key="1">
    <citation type="submission" date="2018-04" db="EMBL/GenBank/DDBJ databases">
        <title>WGS assembly of Panicum hallii.</title>
        <authorList>
            <person name="Lovell J."/>
            <person name="Jenkins J."/>
            <person name="Lowry D."/>
            <person name="Mamidi S."/>
            <person name="Sreedasyam A."/>
            <person name="Weng X."/>
            <person name="Barry K."/>
            <person name="Bonette J."/>
            <person name="Campitelli B."/>
            <person name="Daum C."/>
            <person name="Gordon S."/>
            <person name="Gould B."/>
            <person name="Lipzen A."/>
            <person name="Macqueen A."/>
            <person name="Palacio-Mejia J."/>
            <person name="Plott C."/>
            <person name="Shakirov E."/>
            <person name="Shu S."/>
            <person name="Yoshinaga Y."/>
            <person name="Zane M."/>
            <person name="Rokhsar D."/>
            <person name="Grimwood J."/>
            <person name="Schmutz J."/>
            <person name="Juenger T."/>
        </authorList>
    </citation>
    <scope>NUCLEOTIDE SEQUENCE [LARGE SCALE GENOMIC DNA]</scope>
    <source>
        <strain evidence="2">FIL2</strain>
    </source>
</reference>
<dbReference type="AlphaFoldDB" id="A0A2T8KPH7"/>
<accession>A0A2T8KPH7</accession>
<proteinExistence type="predicted"/>
<dbReference type="Gramene" id="PVH64088">
    <property type="protein sequence ID" value="PVH64088"/>
    <property type="gene ID" value="PAHAL_2G181500"/>
</dbReference>
<name>A0A2T8KPH7_9POAL</name>
<organism evidence="2">
    <name type="scientific">Panicum hallii</name>
    <dbReference type="NCBI Taxonomy" id="206008"/>
    <lineage>
        <taxon>Eukaryota</taxon>
        <taxon>Viridiplantae</taxon>
        <taxon>Streptophyta</taxon>
        <taxon>Embryophyta</taxon>
        <taxon>Tracheophyta</taxon>
        <taxon>Spermatophyta</taxon>
        <taxon>Magnoliopsida</taxon>
        <taxon>Liliopsida</taxon>
        <taxon>Poales</taxon>
        <taxon>Poaceae</taxon>
        <taxon>PACMAD clade</taxon>
        <taxon>Panicoideae</taxon>
        <taxon>Panicodae</taxon>
        <taxon>Paniceae</taxon>
        <taxon>Panicinae</taxon>
        <taxon>Panicum</taxon>
        <taxon>Panicum sect. Panicum</taxon>
    </lineage>
</organism>
<evidence type="ECO:0000256" key="1">
    <source>
        <dbReference type="SAM" id="MobiDB-lite"/>
    </source>
</evidence>
<feature type="region of interest" description="Disordered" evidence="1">
    <location>
        <begin position="91"/>
        <end position="118"/>
    </location>
</feature>
<feature type="region of interest" description="Disordered" evidence="1">
    <location>
        <begin position="172"/>
        <end position="225"/>
    </location>
</feature>
<dbReference type="Proteomes" id="UP000243499">
    <property type="component" value="Chromosome 2"/>
</dbReference>
<dbReference type="EMBL" id="CM008047">
    <property type="protein sequence ID" value="PVH64088.1"/>
    <property type="molecule type" value="Genomic_DNA"/>
</dbReference>
<sequence>MWTLAFQCKGAPQEKEFITVNIDRADISFYNLLCMKSKFGYAGRDYLYYKKRCGRDIANLEVIDYEDQALSMIKTNENEMKVRLVLSRDEPRERQVTITPLKRSRDQPNTDQSATDPPIDAYKVWLHNLQSNEPDTEFHDDYRDGTIKTYKEWLRLQGDLPIILTFLDQHTNDEQESHDSSPTPPTDFPSHARRQKPKQNGASQGPKKVGRGTLKGLSAAHKRIKGGSQKLQIEFSARLGGPIGPNTRSFVDEVVMFTRKRAPLIGVKRWKEIKENNRWDLLNTENAKEKIWDIAKERYKGWRSTLSSTYRAYDKS</sequence>
<protein>
    <submittedName>
        <fullName evidence="2">Uncharacterized protein</fullName>
    </submittedName>
</protein>
<gene>
    <name evidence="2" type="ORF">PAHAL_2G181500</name>
</gene>